<feature type="compositionally biased region" description="Basic and acidic residues" evidence="1">
    <location>
        <begin position="55"/>
        <end position="64"/>
    </location>
</feature>
<feature type="compositionally biased region" description="Low complexity" evidence="1">
    <location>
        <begin position="723"/>
        <end position="737"/>
    </location>
</feature>
<comment type="caution">
    <text evidence="2">The sequence shown here is derived from an EMBL/GenBank/DDBJ whole genome shotgun (WGS) entry which is preliminary data.</text>
</comment>
<dbReference type="RefSeq" id="XP_028472179.1">
    <property type="nucleotide sequence ID" value="XM_028619310.1"/>
</dbReference>
<feature type="region of interest" description="Disordered" evidence="1">
    <location>
        <begin position="751"/>
        <end position="814"/>
    </location>
</feature>
<feature type="region of interest" description="Disordered" evidence="1">
    <location>
        <begin position="625"/>
        <end position="737"/>
    </location>
</feature>
<keyword evidence="3" id="KW-1185">Reference proteome</keyword>
<feature type="compositionally biased region" description="Basic and acidic residues" evidence="1">
    <location>
        <begin position="361"/>
        <end position="371"/>
    </location>
</feature>
<name>A0A427XDY3_9TREE</name>
<feature type="compositionally biased region" description="Low complexity" evidence="1">
    <location>
        <begin position="1"/>
        <end position="19"/>
    </location>
</feature>
<feature type="region of interest" description="Disordered" evidence="1">
    <location>
        <begin position="181"/>
        <end position="371"/>
    </location>
</feature>
<dbReference type="Proteomes" id="UP000279236">
    <property type="component" value="Unassembled WGS sequence"/>
</dbReference>
<feature type="compositionally biased region" description="Basic and acidic residues" evidence="1">
    <location>
        <begin position="797"/>
        <end position="806"/>
    </location>
</feature>
<feature type="compositionally biased region" description="Polar residues" evidence="1">
    <location>
        <begin position="106"/>
        <end position="119"/>
    </location>
</feature>
<feature type="compositionally biased region" description="Polar residues" evidence="1">
    <location>
        <begin position="555"/>
        <end position="575"/>
    </location>
</feature>
<dbReference type="EMBL" id="RSCE01000018">
    <property type="protein sequence ID" value="RSH77032.1"/>
    <property type="molecule type" value="Genomic_DNA"/>
</dbReference>
<feature type="compositionally biased region" description="Low complexity" evidence="1">
    <location>
        <begin position="82"/>
        <end position="100"/>
    </location>
</feature>
<feature type="region of interest" description="Disordered" evidence="1">
    <location>
        <begin position="395"/>
        <end position="575"/>
    </location>
</feature>
<accession>A0A427XDY3</accession>
<protein>
    <submittedName>
        <fullName evidence="2">Uncharacterized protein</fullName>
    </submittedName>
</protein>
<dbReference type="GeneID" id="39588192"/>
<sequence>MAATASMASMASDWPAAAQQPPPPASASSSNYLDLDALEVDRVAEHHHRQQLLRQYRDPRDYYERYASSSSGGHSSYDHGSDGPTSSSAYGNNTSSSLPRSRTRSAFGSSIPTSSSANWDDQPLPSAYAQASAYRTTSTAAAAAATSGNGYATAVNNGYGYAAPSSSNGHGDSAYYYSYSPSSTPLDSSPTRTSRPITPLSAAATPRAIPHSYSTPNTSALLAREDSGDSGESYGSARSRQDSRDYSHTGRPETPRSRIPTRPRAYSASAASADYHYQETLADYPPPVPPLPSGPSQSFPQPPPSPSQSSLAMSVSSRAPDPPHRLATAGGAGAAGAASSGIPVLKTRGRSTARAPSPDLPRGEMLADEKPPFRVDLDAALAEIEDELEVRAIQRFAQARPSANNPGANRQPRKMPARAATTPSPSRSGPLATSTSSSGSGSTPSAGPSTPSALPISQRGVRAKSRSNASKSISHRNNSISGLPRTPNSTLGRAATLDRGPPSAVDTPPTTAPSTLNGRKRHGSDSTHNTTPAVRQRKQSTTTTPRAARAVNGRANLSASASPASGIPTLSASLNSRGTTPHLGVAAHFVPPENDFAPPKGADWDDVVLPTVAKKLGIQVVTAGAQGSDEEAHSGDDDLAIEWDKDGTPIRWEKRAQRSTPGGLSSADFAANSRRNDFGPGTAPYPDDDEDWNAANQQPSPTRAPLGTGLEPAPLRTSTAQPTSWAEQPATTTTTAPVPIRPAQQNAALFVPQGPPRAAPLPPAANHPRPAAQDSFAPSPMFQSPALAPGSKGGKAKRADHDDEVKGGCGCLIM</sequence>
<feature type="compositionally biased region" description="Polar residues" evidence="1">
    <location>
        <begin position="526"/>
        <end position="545"/>
    </location>
</feature>
<feature type="compositionally biased region" description="Low complexity" evidence="1">
    <location>
        <begin position="181"/>
        <end position="196"/>
    </location>
</feature>
<feature type="compositionally biased region" description="Low complexity" evidence="1">
    <location>
        <begin position="428"/>
        <end position="455"/>
    </location>
</feature>
<dbReference type="OrthoDB" id="276685at2759"/>
<evidence type="ECO:0000313" key="2">
    <source>
        <dbReference type="EMBL" id="RSH77032.1"/>
    </source>
</evidence>
<feature type="region of interest" description="Disordered" evidence="1">
    <location>
        <begin position="45"/>
        <end position="124"/>
    </location>
</feature>
<organism evidence="2 3">
    <name type="scientific">Apiotrichum porosum</name>
    <dbReference type="NCBI Taxonomy" id="105984"/>
    <lineage>
        <taxon>Eukaryota</taxon>
        <taxon>Fungi</taxon>
        <taxon>Dikarya</taxon>
        <taxon>Basidiomycota</taxon>
        <taxon>Agaricomycotina</taxon>
        <taxon>Tremellomycetes</taxon>
        <taxon>Trichosporonales</taxon>
        <taxon>Trichosporonaceae</taxon>
        <taxon>Apiotrichum</taxon>
    </lineage>
</organism>
<gene>
    <name evidence="2" type="ORF">EHS24_003649</name>
</gene>
<reference evidence="2 3" key="1">
    <citation type="submission" date="2018-11" db="EMBL/GenBank/DDBJ databases">
        <title>Genome sequence of Apiotrichum porosum DSM 27194.</title>
        <authorList>
            <person name="Aliyu H."/>
            <person name="Gorte O."/>
            <person name="Ochsenreither K."/>
        </authorList>
    </citation>
    <scope>NUCLEOTIDE SEQUENCE [LARGE SCALE GENOMIC DNA]</scope>
    <source>
        <strain evidence="2 3">DSM 27194</strain>
    </source>
</reference>
<feature type="compositionally biased region" description="Pro residues" evidence="1">
    <location>
        <begin position="753"/>
        <end position="765"/>
    </location>
</feature>
<dbReference type="AlphaFoldDB" id="A0A427XDY3"/>
<proteinExistence type="predicted"/>
<feature type="compositionally biased region" description="Polar residues" evidence="1">
    <location>
        <begin position="466"/>
        <end position="491"/>
    </location>
</feature>
<feature type="compositionally biased region" description="Basic and acidic residues" evidence="1">
    <location>
        <begin position="239"/>
        <end position="256"/>
    </location>
</feature>
<feature type="compositionally biased region" description="Pro residues" evidence="1">
    <location>
        <begin position="284"/>
        <end position="293"/>
    </location>
</feature>
<evidence type="ECO:0000313" key="3">
    <source>
        <dbReference type="Proteomes" id="UP000279236"/>
    </source>
</evidence>
<feature type="compositionally biased region" description="Polar residues" evidence="1">
    <location>
        <begin position="508"/>
        <end position="517"/>
    </location>
</feature>
<evidence type="ECO:0000256" key="1">
    <source>
        <dbReference type="SAM" id="MobiDB-lite"/>
    </source>
</evidence>
<feature type="compositionally biased region" description="Low complexity" evidence="1">
    <location>
        <begin position="307"/>
        <end position="319"/>
    </location>
</feature>
<feature type="region of interest" description="Disordered" evidence="1">
    <location>
        <begin position="1"/>
        <end position="32"/>
    </location>
</feature>
<feature type="compositionally biased region" description="Basic and acidic residues" evidence="1">
    <location>
        <begin position="630"/>
        <end position="656"/>
    </location>
</feature>